<dbReference type="GO" id="GO:0005886">
    <property type="term" value="C:plasma membrane"/>
    <property type="evidence" value="ECO:0007669"/>
    <property type="project" value="TreeGrafter"/>
</dbReference>
<dbReference type="InterPro" id="IPR050487">
    <property type="entry name" value="FtsQ_DivIB"/>
</dbReference>
<accession>A0A6J6W3I1</accession>
<comment type="subcellular location">
    <subcellularLocation>
        <location evidence="1">Membrane</location>
    </subcellularLocation>
</comment>
<dbReference type="Pfam" id="PF08478">
    <property type="entry name" value="POTRA_1"/>
    <property type="match status" value="1"/>
</dbReference>
<evidence type="ECO:0000256" key="5">
    <source>
        <dbReference type="ARBA" id="ARBA00022989"/>
    </source>
</evidence>
<dbReference type="PANTHER" id="PTHR37820">
    <property type="entry name" value="CELL DIVISION PROTEIN DIVIB"/>
    <property type="match status" value="1"/>
</dbReference>
<evidence type="ECO:0000256" key="1">
    <source>
        <dbReference type="ARBA" id="ARBA00004370"/>
    </source>
</evidence>
<evidence type="ECO:0000313" key="11">
    <source>
        <dbReference type="EMBL" id="CAB4976565.1"/>
    </source>
</evidence>
<dbReference type="GO" id="GO:0051301">
    <property type="term" value="P:cell division"/>
    <property type="evidence" value="ECO:0007669"/>
    <property type="project" value="UniProtKB-KW"/>
</dbReference>
<reference evidence="9" key="1">
    <citation type="submission" date="2020-05" db="EMBL/GenBank/DDBJ databases">
        <authorList>
            <person name="Chiriac C."/>
            <person name="Salcher M."/>
            <person name="Ghai R."/>
            <person name="Kavagutti S V."/>
        </authorList>
    </citation>
    <scope>NUCLEOTIDE SEQUENCE</scope>
</reference>
<keyword evidence="3" id="KW-0132">Cell division</keyword>
<keyword evidence="4" id="KW-0812">Transmembrane</keyword>
<dbReference type="EMBL" id="CAFBMN010000002">
    <property type="protein sequence ID" value="CAB4893708.1"/>
    <property type="molecule type" value="Genomic_DNA"/>
</dbReference>
<evidence type="ECO:0000256" key="7">
    <source>
        <dbReference type="ARBA" id="ARBA00023306"/>
    </source>
</evidence>
<keyword evidence="5" id="KW-1133">Transmembrane helix</keyword>
<dbReference type="InterPro" id="IPR005548">
    <property type="entry name" value="Cell_div_FtsQ/DivIB_C"/>
</dbReference>
<name>A0A6J6W3I1_9ZZZZ</name>
<protein>
    <submittedName>
        <fullName evidence="9">Unannotated protein</fullName>
    </submittedName>
</protein>
<dbReference type="Pfam" id="PF03799">
    <property type="entry name" value="FtsQ_DivIB_C"/>
    <property type="match status" value="1"/>
</dbReference>
<dbReference type="EMBL" id="CAFBOP010000002">
    <property type="protein sequence ID" value="CAB4976565.1"/>
    <property type="molecule type" value="Genomic_DNA"/>
</dbReference>
<keyword evidence="2" id="KW-1003">Cell membrane</keyword>
<dbReference type="PROSITE" id="PS51779">
    <property type="entry name" value="POTRA"/>
    <property type="match status" value="1"/>
</dbReference>
<dbReference type="AlphaFoldDB" id="A0A6J6W3I1"/>
<keyword evidence="7" id="KW-0131">Cell cycle</keyword>
<evidence type="ECO:0000259" key="8">
    <source>
        <dbReference type="PROSITE" id="PS51779"/>
    </source>
</evidence>
<evidence type="ECO:0000313" key="12">
    <source>
        <dbReference type="EMBL" id="CAB5008814.1"/>
    </source>
</evidence>
<keyword evidence="6" id="KW-0472">Membrane</keyword>
<organism evidence="9">
    <name type="scientific">freshwater metagenome</name>
    <dbReference type="NCBI Taxonomy" id="449393"/>
    <lineage>
        <taxon>unclassified sequences</taxon>
        <taxon>metagenomes</taxon>
        <taxon>ecological metagenomes</taxon>
    </lineage>
</organism>
<feature type="domain" description="POTRA" evidence="8">
    <location>
        <begin position="23"/>
        <end position="93"/>
    </location>
</feature>
<evidence type="ECO:0000313" key="9">
    <source>
        <dbReference type="EMBL" id="CAB4779552.1"/>
    </source>
</evidence>
<dbReference type="PANTHER" id="PTHR37820:SF1">
    <property type="entry name" value="CELL DIVISION PROTEIN FTSQ"/>
    <property type="match status" value="1"/>
</dbReference>
<dbReference type="InterPro" id="IPR013685">
    <property type="entry name" value="POTRA_FtsQ_type"/>
</dbReference>
<dbReference type="EMBL" id="CAFAAC010000005">
    <property type="protein sequence ID" value="CAB4779552.1"/>
    <property type="molecule type" value="Genomic_DNA"/>
</dbReference>
<evidence type="ECO:0000256" key="3">
    <source>
        <dbReference type="ARBA" id="ARBA00022618"/>
    </source>
</evidence>
<proteinExistence type="predicted"/>
<evidence type="ECO:0000256" key="6">
    <source>
        <dbReference type="ARBA" id="ARBA00023136"/>
    </source>
</evidence>
<dbReference type="InterPro" id="IPR034746">
    <property type="entry name" value="POTRA"/>
</dbReference>
<evidence type="ECO:0000256" key="4">
    <source>
        <dbReference type="ARBA" id="ARBA00022692"/>
    </source>
</evidence>
<evidence type="ECO:0000313" key="10">
    <source>
        <dbReference type="EMBL" id="CAB4893708.1"/>
    </source>
</evidence>
<gene>
    <name evidence="9" type="ORF">UFOPK2967_00185</name>
    <name evidence="10" type="ORF">UFOPK3587_00066</name>
    <name evidence="11" type="ORF">UFOPK3984_00120</name>
    <name evidence="12" type="ORF">UFOPK4114_00126</name>
</gene>
<evidence type="ECO:0000256" key="2">
    <source>
        <dbReference type="ARBA" id="ARBA00022475"/>
    </source>
</evidence>
<sequence>MRLLVAAIVLGCLAYVLGWSSLLTVQDVKVFGAPNEKSAIALKVQSSIVSGQKLARLEPRVITQKLQKIDWIENVKVSRNWINRKVEIRITARLPIASLGSRFIDINGKIFSLESAPSRTLPVLKSSTPEAAKFAISLLVALPSEIRSELRGLEALNQNSATLILHNSRTGRPRTFAVIWGDENSMDFKVKVYKALIALPENRNISEIDLSAPHAPIVK</sequence>
<dbReference type="EMBL" id="CAFBPP010000002">
    <property type="protein sequence ID" value="CAB5008814.1"/>
    <property type="molecule type" value="Genomic_DNA"/>
</dbReference>